<keyword evidence="2" id="KW-0843">Virulence</keyword>
<accession>A0AAF1B3A1</accession>
<evidence type="ECO:0000313" key="5">
    <source>
        <dbReference type="Proteomes" id="UP000077755"/>
    </source>
</evidence>
<protein>
    <recommendedName>
        <fullName evidence="3">LysM domain-containing protein</fullName>
    </recommendedName>
</protein>
<reference evidence="4" key="1">
    <citation type="journal article" date="2016" name="Nat. Genet.">
        <title>A high-quality carrot genome assembly provides new insights into carotenoid accumulation and asterid genome evolution.</title>
        <authorList>
            <person name="Iorizzo M."/>
            <person name="Ellison S."/>
            <person name="Senalik D."/>
            <person name="Zeng P."/>
            <person name="Satapoomin P."/>
            <person name="Huang J."/>
            <person name="Bowman M."/>
            <person name="Iovene M."/>
            <person name="Sanseverino W."/>
            <person name="Cavagnaro P."/>
            <person name="Yildiz M."/>
            <person name="Macko-Podgorni A."/>
            <person name="Moranska E."/>
            <person name="Grzebelus E."/>
            <person name="Grzebelus D."/>
            <person name="Ashrafi H."/>
            <person name="Zheng Z."/>
            <person name="Cheng S."/>
            <person name="Spooner D."/>
            <person name="Van Deynze A."/>
            <person name="Simon P."/>
        </authorList>
    </citation>
    <scope>NUCLEOTIDE SEQUENCE</scope>
    <source>
        <tissue evidence="4">Leaf</tissue>
    </source>
</reference>
<evidence type="ECO:0000256" key="1">
    <source>
        <dbReference type="ARBA" id="ARBA00022669"/>
    </source>
</evidence>
<dbReference type="EMBL" id="CP093348">
    <property type="protein sequence ID" value="WOH04595.1"/>
    <property type="molecule type" value="Genomic_DNA"/>
</dbReference>
<evidence type="ECO:0000259" key="3">
    <source>
        <dbReference type="PROSITE" id="PS51782"/>
    </source>
</evidence>
<dbReference type="InterPro" id="IPR036779">
    <property type="entry name" value="LysM_dom_sf"/>
</dbReference>
<dbReference type="SUPFAM" id="SSF54106">
    <property type="entry name" value="LysM domain"/>
    <property type="match status" value="1"/>
</dbReference>
<dbReference type="AlphaFoldDB" id="A0AAF1B3A1"/>
<dbReference type="SMART" id="SM00257">
    <property type="entry name" value="LysM"/>
    <property type="match status" value="1"/>
</dbReference>
<dbReference type="PANTHER" id="PTHR34997:SF1">
    <property type="entry name" value="PEPTIDOGLYCAN-BINDING LYSIN DOMAIN"/>
    <property type="match status" value="1"/>
</dbReference>
<organism evidence="4 5">
    <name type="scientific">Daucus carota subsp. sativus</name>
    <name type="common">Carrot</name>
    <dbReference type="NCBI Taxonomy" id="79200"/>
    <lineage>
        <taxon>Eukaryota</taxon>
        <taxon>Viridiplantae</taxon>
        <taxon>Streptophyta</taxon>
        <taxon>Embryophyta</taxon>
        <taxon>Tracheophyta</taxon>
        <taxon>Spermatophyta</taxon>
        <taxon>Magnoliopsida</taxon>
        <taxon>eudicotyledons</taxon>
        <taxon>Gunneridae</taxon>
        <taxon>Pentapetalae</taxon>
        <taxon>asterids</taxon>
        <taxon>campanulids</taxon>
        <taxon>Apiales</taxon>
        <taxon>Apiaceae</taxon>
        <taxon>Apioideae</taxon>
        <taxon>Scandiceae</taxon>
        <taxon>Daucinae</taxon>
        <taxon>Daucus</taxon>
        <taxon>Daucus sect. Daucus</taxon>
    </lineage>
</organism>
<dbReference type="PROSITE" id="PS51782">
    <property type="entry name" value="LYSM"/>
    <property type="match status" value="1"/>
</dbReference>
<dbReference type="Gene3D" id="3.10.350.10">
    <property type="entry name" value="LysM domain"/>
    <property type="match status" value="1"/>
</dbReference>
<dbReference type="Pfam" id="PF01476">
    <property type="entry name" value="LysM"/>
    <property type="match status" value="1"/>
</dbReference>
<reference evidence="4" key="2">
    <citation type="submission" date="2022-03" db="EMBL/GenBank/DDBJ databases">
        <title>Draft title - Genomic analysis of global carrot germplasm unveils the trajectory of domestication and the origin of high carotenoid orange carrot.</title>
        <authorList>
            <person name="Iorizzo M."/>
            <person name="Ellison S."/>
            <person name="Senalik D."/>
            <person name="Macko-Podgorni A."/>
            <person name="Grzebelus D."/>
            <person name="Bostan H."/>
            <person name="Rolling W."/>
            <person name="Curaba J."/>
            <person name="Simon P."/>
        </authorList>
    </citation>
    <scope>NUCLEOTIDE SEQUENCE</scope>
    <source>
        <tissue evidence="4">Leaf</tissue>
    </source>
</reference>
<dbReference type="GO" id="GO:0008061">
    <property type="term" value="F:chitin binding"/>
    <property type="evidence" value="ECO:0007669"/>
    <property type="project" value="UniProtKB-KW"/>
</dbReference>
<dbReference type="Proteomes" id="UP000077755">
    <property type="component" value="Chromosome 6"/>
</dbReference>
<name>A0AAF1B3A1_DAUCS</name>
<dbReference type="InterPro" id="IPR052210">
    <property type="entry name" value="LysM1-like"/>
</dbReference>
<sequence length="88" mass="10025">MLLLNLMEFQFRALLRLVNLLRGACESVTAKDVLFCTSFIDHTAGETCFSITQKFNLTMDEFSDFNPNLNCDKLFVGEWLCLLADIGH</sequence>
<evidence type="ECO:0000313" key="4">
    <source>
        <dbReference type="EMBL" id="WOH04595.1"/>
    </source>
</evidence>
<dbReference type="PANTHER" id="PTHR34997">
    <property type="entry name" value="AM15"/>
    <property type="match status" value="1"/>
</dbReference>
<dbReference type="InterPro" id="IPR018392">
    <property type="entry name" value="LysM"/>
</dbReference>
<keyword evidence="5" id="KW-1185">Reference proteome</keyword>
<keyword evidence="1" id="KW-0147">Chitin-binding</keyword>
<evidence type="ECO:0000256" key="2">
    <source>
        <dbReference type="ARBA" id="ARBA00023026"/>
    </source>
</evidence>
<feature type="domain" description="LysM" evidence="3">
    <location>
        <begin position="38"/>
        <end position="82"/>
    </location>
</feature>
<proteinExistence type="predicted"/>
<gene>
    <name evidence="4" type="ORF">DCAR_0624006</name>
</gene>